<evidence type="ECO:0000313" key="2">
    <source>
        <dbReference type="EMBL" id="KAA8910619.1"/>
    </source>
</evidence>
<feature type="compositionally biased region" description="Polar residues" evidence="1">
    <location>
        <begin position="391"/>
        <end position="400"/>
    </location>
</feature>
<reference evidence="2 3" key="1">
    <citation type="submission" date="2019-09" db="EMBL/GenBank/DDBJ databases">
        <title>Draft genome of the ectomycorrhizal ascomycete Sphaerosporella brunnea.</title>
        <authorList>
            <consortium name="DOE Joint Genome Institute"/>
            <person name="Benucci G.M."/>
            <person name="Marozzi G."/>
            <person name="Antonielli L."/>
            <person name="Sanchez S."/>
            <person name="Marco P."/>
            <person name="Wang X."/>
            <person name="Falini L.B."/>
            <person name="Barry K."/>
            <person name="Haridas S."/>
            <person name="Lipzen A."/>
            <person name="Labutti K."/>
            <person name="Grigoriev I.V."/>
            <person name="Murat C."/>
            <person name="Martin F."/>
            <person name="Albertini E."/>
            <person name="Donnini D."/>
            <person name="Bonito G."/>
        </authorList>
    </citation>
    <scope>NUCLEOTIDE SEQUENCE [LARGE SCALE GENOMIC DNA]</scope>
    <source>
        <strain evidence="2 3">Sb_GMNB300</strain>
    </source>
</reference>
<feature type="compositionally biased region" description="Low complexity" evidence="1">
    <location>
        <begin position="195"/>
        <end position="243"/>
    </location>
</feature>
<keyword evidence="3" id="KW-1185">Reference proteome</keyword>
<feature type="compositionally biased region" description="Polar residues" evidence="1">
    <location>
        <begin position="561"/>
        <end position="571"/>
    </location>
</feature>
<dbReference type="Proteomes" id="UP000326924">
    <property type="component" value="Unassembled WGS sequence"/>
</dbReference>
<sequence length="584" mass="61181">MASPEPSGRVGGARPPMNGGGGVKNLLAMFEKGASAPASPKTPPANREVSPAPKPLGRVRTSFVAVNSKDGTGIGLQKLPLSPSSPAVADVNTLNSPFGPALVSDATPQDNTDPVKQGETLAQAAEPKTEDPSLVPQPEEADAAKAESPVERPAEAQENAPPKAAKAEDKASTKDQPKKVAPKKEPVKKEKATSKSEAASNKTQTKPTSTTKTTKAPVPKSLSVQAASSKATPPAPKSPGKAPTHSRTASRDSIAKPRSKPISSKPPTKPQEPVFGVAPKSKTAVVHKPVPKPDPKEATKPAELKGTAFAPTASWVAKMGGVPAEAAPRRPPSSTSMNRTSRSTERTVRRQKSLVSVNKETTRQSRPATAAAHHYPPPPPPPSSDFLSRMTRPTKSSASKVTEKVDTSKHQPALRTGSSMGSSSEPHSPPRVKKTHSPNRISREIPKLKLEGNSESGFGSEAASPTRKTHFAVPHSESEPEPIPEEAEEETPAVEQKEQPGSQEELATVVIGDEKGQAEPQEVSSESAQPEVEVVEKKTPELSINTENIPHEIGKGDDGETPTTTSSSATLVQEGDGLDDPKEG</sequence>
<gene>
    <name evidence="2" type="ORF">FN846DRAFT_938493</name>
</gene>
<comment type="caution">
    <text evidence="2">The sequence shown here is derived from an EMBL/GenBank/DDBJ whole genome shotgun (WGS) entry which is preliminary data.</text>
</comment>
<feature type="region of interest" description="Disordered" evidence="1">
    <location>
        <begin position="320"/>
        <end position="584"/>
    </location>
</feature>
<feature type="compositionally biased region" description="Low complexity" evidence="1">
    <location>
        <begin position="332"/>
        <end position="341"/>
    </location>
</feature>
<feature type="compositionally biased region" description="Basic and acidic residues" evidence="1">
    <location>
        <begin position="549"/>
        <end position="558"/>
    </location>
</feature>
<dbReference type="AlphaFoldDB" id="A0A5J5F354"/>
<feature type="compositionally biased region" description="Basic and acidic residues" evidence="1">
    <location>
        <begin position="441"/>
        <end position="452"/>
    </location>
</feature>
<organism evidence="2 3">
    <name type="scientific">Sphaerosporella brunnea</name>
    <dbReference type="NCBI Taxonomy" id="1250544"/>
    <lineage>
        <taxon>Eukaryota</taxon>
        <taxon>Fungi</taxon>
        <taxon>Dikarya</taxon>
        <taxon>Ascomycota</taxon>
        <taxon>Pezizomycotina</taxon>
        <taxon>Pezizomycetes</taxon>
        <taxon>Pezizales</taxon>
        <taxon>Pyronemataceae</taxon>
        <taxon>Sphaerosporella</taxon>
    </lineage>
</organism>
<feature type="compositionally biased region" description="Basic and acidic residues" evidence="1">
    <location>
        <begin position="165"/>
        <end position="194"/>
    </location>
</feature>
<name>A0A5J5F354_9PEZI</name>
<feature type="compositionally biased region" description="Basic and acidic residues" evidence="1">
    <location>
        <begin position="291"/>
        <end position="303"/>
    </location>
</feature>
<feature type="compositionally biased region" description="Acidic residues" evidence="1">
    <location>
        <begin position="479"/>
        <end position="492"/>
    </location>
</feature>
<protein>
    <submittedName>
        <fullName evidence="2">Uncharacterized protein</fullName>
    </submittedName>
</protein>
<dbReference type="InParanoid" id="A0A5J5F354"/>
<dbReference type="EMBL" id="VXIS01000044">
    <property type="protein sequence ID" value="KAA8910619.1"/>
    <property type="molecule type" value="Genomic_DNA"/>
</dbReference>
<accession>A0A5J5F354</accession>
<proteinExistence type="predicted"/>
<evidence type="ECO:0000313" key="3">
    <source>
        <dbReference type="Proteomes" id="UP000326924"/>
    </source>
</evidence>
<feature type="region of interest" description="Disordered" evidence="1">
    <location>
        <begin position="1"/>
        <end position="306"/>
    </location>
</feature>
<evidence type="ECO:0000256" key="1">
    <source>
        <dbReference type="SAM" id="MobiDB-lite"/>
    </source>
</evidence>
<feature type="compositionally biased region" description="Basic and acidic residues" evidence="1">
    <location>
        <begin position="142"/>
        <end position="155"/>
    </location>
</feature>
<feature type="non-terminal residue" evidence="2">
    <location>
        <position position="584"/>
    </location>
</feature>
<dbReference type="OrthoDB" id="3600083at2759"/>